<evidence type="ECO:0000313" key="3">
    <source>
        <dbReference type="EMBL" id="GGZ24232.1"/>
    </source>
</evidence>
<comment type="caution">
    <text evidence="3">The sequence shown here is derived from an EMBL/GenBank/DDBJ whole genome shotgun (WGS) entry which is preliminary data.</text>
</comment>
<reference evidence="3" key="2">
    <citation type="submission" date="2020-09" db="EMBL/GenBank/DDBJ databases">
        <authorList>
            <person name="Sun Q."/>
            <person name="Kim S."/>
        </authorList>
    </citation>
    <scope>NUCLEOTIDE SEQUENCE</scope>
    <source>
        <strain evidence="3">KCTC 32296</strain>
    </source>
</reference>
<dbReference type="Proteomes" id="UP000662572">
    <property type="component" value="Unassembled WGS sequence"/>
</dbReference>
<keyword evidence="4" id="KW-1185">Reference proteome</keyword>
<name>A0A918UPA2_9CAUL</name>
<accession>A0A918UPA2</accession>
<feature type="domain" description="DUF7847" evidence="2">
    <location>
        <begin position="115"/>
        <end position="230"/>
    </location>
</feature>
<protein>
    <recommendedName>
        <fullName evidence="2">DUF7847 domain-containing protein</fullName>
    </recommendedName>
</protein>
<reference evidence="3" key="1">
    <citation type="journal article" date="2014" name="Int. J. Syst. Evol. Microbiol.">
        <title>Complete genome sequence of Corynebacterium casei LMG S-19264T (=DSM 44701T), isolated from a smear-ripened cheese.</title>
        <authorList>
            <consortium name="US DOE Joint Genome Institute (JGI-PGF)"/>
            <person name="Walter F."/>
            <person name="Albersmeier A."/>
            <person name="Kalinowski J."/>
            <person name="Ruckert C."/>
        </authorList>
    </citation>
    <scope>NUCLEOTIDE SEQUENCE</scope>
    <source>
        <strain evidence="3">KCTC 32296</strain>
    </source>
</reference>
<evidence type="ECO:0000256" key="1">
    <source>
        <dbReference type="SAM" id="Phobius"/>
    </source>
</evidence>
<dbReference type="AlphaFoldDB" id="A0A918UPA2"/>
<dbReference type="EMBL" id="BMZB01000001">
    <property type="protein sequence ID" value="GGZ24232.1"/>
    <property type="molecule type" value="Genomic_DNA"/>
</dbReference>
<dbReference type="RefSeq" id="WP_189484942.1">
    <property type="nucleotide sequence ID" value="NZ_BMZB01000001.1"/>
</dbReference>
<feature type="transmembrane region" description="Helical" evidence="1">
    <location>
        <begin position="23"/>
        <end position="45"/>
    </location>
</feature>
<evidence type="ECO:0000259" key="2">
    <source>
        <dbReference type="Pfam" id="PF25231"/>
    </source>
</evidence>
<evidence type="ECO:0000313" key="4">
    <source>
        <dbReference type="Proteomes" id="UP000662572"/>
    </source>
</evidence>
<keyword evidence="1" id="KW-0812">Transmembrane</keyword>
<dbReference type="InterPro" id="IPR057169">
    <property type="entry name" value="DUF7847"/>
</dbReference>
<keyword evidence="1" id="KW-0472">Membrane</keyword>
<dbReference type="Pfam" id="PF25231">
    <property type="entry name" value="DUF7847"/>
    <property type="match status" value="1"/>
</dbReference>
<feature type="transmembrane region" description="Helical" evidence="1">
    <location>
        <begin position="214"/>
        <end position="234"/>
    </location>
</feature>
<feature type="transmembrane region" description="Helical" evidence="1">
    <location>
        <begin position="65"/>
        <end position="88"/>
    </location>
</feature>
<proteinExistence type="predicted"/>
<organism evidence="3 4">
    <name type="scientific">Asticcacaulis endophyticus</name>
    <dbReference type="NCBI Taxonomy" id="1395890"/>
    <lineage>
        <taxon>Bacteria</taxon>
        <taxon>Pseudomonadati</taxon>
        <taxon>Pseudomonadota</taxon>
        <taxon>Alphaproteobacteria</taxon>
        <taxon>Caulobacterales</taxon>
        <taxon>Caulobacteraceae</taxon>
        <taxon>Asticcacaulis</taxon>
    </lineage>
</organism>
<feature type="transmembrane region" description="Helical" evidence="1">
    <location>
        <begin position="172"/>
        <end position="194"/>
    </location>
</feature>
<keyword evidence="1" id="KW-1133">Transmembrane helix</keyword>
<feature type="transmembrane region" description="Helical" evidence="1">
    <location>
        <begin position="139"/>
        <end position="160"/>
    </location>
</feature>
<feature type="transmembrane region" description="Helical" evidence="1">
    <location>
        <begin position="109"/>
        <end position="133"/>
    </location>
</feature>
<gene>
    <name evidence="3" type="ORF">GCM10011273_06740</name>
</gene>
<sequence length="251" mass="26753">MKFTIGNTLNEGFGLLSQYLGKIAIAGLLVYVLPMVAAVLGLFFSYGFDIQKPELQIEQGIYLPFGIYMLVSIIAALLSISVLTDIIIKGEARQPFSLGASIGRGFANMIPLIIVGLLSTVLIMVGFILLIIPGFIVMLGLYVATTVYIAEPGIGVIGALKRSWELTKGHRWQIFLILLVVGILTALAGGAVGLPLGLMASTIPPVVSLTIQMIVSSVASLVTFVFVVAIYLCLRRAKEAHTPDAVANVFS</sequence>